<sequence length="99" mass="11131">MAEKDTVFMQDFEDKSTREILLDHERRLFAMEQTQKELADSLKQMREDSAEMLKTFKEVAPVVKKTLYFLAGVGAVYLVGGDGKLLETAVNVATKLAAM</sequence>
<accession>A0A384WJ73</accession>
<protein>
    <submittedName>
        <fullName evidence="1">Uncharacterized protein</fullName>
    </submittedName>
</protein>
<proteinExistence type="predicted"/>
<gene>
    <name evidence="1" type="ORF">KF2_005</name>
</gene>
<dbReference type="Proteomes" id="UP000257845">
    <property type="component" value="Segment"/>
</dbReference>
<evidence type="ECO:0000313" key="2">
    <source>
        <dbReference type="Proteomes" id="UP000257845"/>
    </source>
</evidence>
<reference evidence="1 2" key="1">
    <citation type="submission" date="2017-08" db="EMBL/GenBank/DDBJ databases">
        <title>Complete genome sequence of bacteriophage vB_VpaP_KF2.</title>
        <authorList>
            <person name="Yu J."/>
            <person name="Kwak S.-J."/>
            <person name="Lim J.-A."/>
            <person name="Chang H.-J."/>
        </authorList>
    </citation>
    <scope>NUCLEOTIDE SEQUENCE [LARGE SCALE GENOMIC DNA]</scope>
</reference>
<organism evidence="1 2">
    <name type="scientific">Vibrio phage vB_VpaP_KF2</name>
    <dbReference type="NCBI Taxonomy" id="2041473"/>
    <lineage>
        <taxon>Viruses</taxon>
        <taxon>Duplodnaviria</taxon>
        <taxon>Heunggongvirae</taxon>
        <taxon>Uroviricota</taxon>
        <taxon>Caudoviricetes</taxon>
        <taxon>Autographivirales</taxon>
        <taxon>Autoscriptoviridae</taxon>
        <taxon>Maculvirus</taxon>
        <taxon>Maculvirus DE18</taxon>
        <taxon>Maculvirus KF2</taxon>
    </lineage>
</organism>
<name>A0A384WJ73_9CAUD</name>
<keyword evidence="2" id="KW-1185">Reference proteome</keyword>
<evidence type="ECO:0000313" key="1">
    <source>
        <dbReference type="EMBL" id="ATI19073.1"/>
    </source>
</evidence>
<dbReference type="EMBL" id="MF754112">
    <property type="protein sequence ID" value="ATI19073.1"/>
    <property type="molecule type" value="Genomic_DNA"/>
</dbReference>